<sequence>MTTTQPPENRQATIERGTGISWDDWLTFFEPIKDQGHAELALTATAHIQAHGTCTQPHWWAQGVVIDWEITQGHRIPGQRSDGTFGASVSKTLPGDMDTLLDAWGSFIGTTPTINGESLTCDPRISSTEKWRYWCASLTDGTEITASFQTKKTPAGSPTKGIVSVDRTKLTGAELIVPTKTWWKNKLGEFAATL</sequence>
<dbReference type="RefSeq" id="WP_345445160.1">
    <property type="nucleotide sequence ID" value="NZ_BAABKP010000001.1"/>
</dbReference>
<dbReference type="EMBL" id="BAABKP010000001">
    <property type="protein sequence ID" value="GAA4792917.1"/>
    <property type="molecule type" value="Genomic_DNA"/>
</dbReference>
<comment type="caution">
    <text evidence="1">The sequence shown here is derived from an EMBL/GenBank/DDBJ whole genome shotgun (WGS) entry which is preliminary data.</text>
</comment>
<proteinExistence type="predicted"/>
<protein>
    <submittedName>
        <fullName evidence="1">Uncharacterized protein</fullName>
    </submittedName>
</protein>
<evidence type="ECO:0000313" key="2">
    <source>
        <dbReference type="Proteomes" id="UP001500187"/>
    </source>
</evidence>
<dbReference type="Proteomes" id="UP001500187">
    <property type="component" value="Unassembled WGS sequence"/>
</dbReference>
<name>A0ABP9BE85_9MICC</name>
<reference evidence="2" key="1">
    <citation type="journal article" date="2019" name="Int. J. Syst. Evol. Microbiol.">
        <title>The Global Catalogue of Microorganisms (GCM) 10K type strain sequencing project: providing services to taxonomists for standard genome sequencing and annotation.</title>
        <authorList>
            <consortium name="The Broad Institute Genomics Platform"/>
            <consortium name="The Broad Institute Genome Sequencing Center for Infectious Disease"/>
            <person name="Wu L."/>
            <person name="Ma J."/>
        </authorList>
    </citation>
    <scope>NUCLEOTIDE SEQUENCE [LARGE SCALE GENOMIC DNA]</scope>
    <source>
        <strain evidence="2">JCM 18541</strain>
    </source>
</reference>
<gene>
    <name evidence="1" type="ORF">GCM10023352_09350</name>
</gene>
<organism evidence="1 2">
    <name type="scientific">Rothia endophytica</name>
    <dbReference type="NCBI Taxonomy" id="1324766"/>
    <lineage>
        <taxon>Bacteria</taxon>
        <taxon>Bacillati</taxon>
        <taxon>Actinomycetota</taxon>
        <taxon>Actinomycetes</taxon>
        <taxon>Micrococcales</taxon>
        <taxon>Micrococcaceae</taxon>
        <taxon>Rothia</taxon>
    </lineage>
</organism>
<keyword evidence="2" id="KW-1185">Reference proteome</keyword>
<accession>A0ABP9BE85</accession>
<evidence type="ECO:0000313" key="1">
    <source>
        <dbReference type="EMBL" id="GAA4792917.1"/>
    </source>
</evidence>